<keyword evidence="3" id="KW-1185">Reference proteome</keyword>
<feature type="transmembrane region" description="Helical" evidence="1">
    <location>
        <begin position="23"/>
        <end position="44"/>
    </location>
</feature>
<dbReference type="AlphaFoldDB" id="A0A6A8GBK0"/>
<keyword evidence="1" id="KW-0472">Membrane</keyword>
<dbReference type="Pfam" id="PF23958">
    <property type="entry name" value="DUF7287"/>
    <property type="match status" value="1"/>
</dbReference>
<gene>
    <name evidence="2" type="ORF">GJR99_15860</name>
</gene>
<comment type="caution">
    <text evidence="2">The sequence shown here is derived from an EMBL/GenBank/DDBJ whole genome shotgun (WGS) entry which is preliminary data.</text>
</comment>
<evidence type="ECO:0000256" key="1">
    <source>
        <dbReference type="SAM" id="Phobius"/>
    </source>
</evidence>
<dbReference type="EMBL" id="WKJQ01000002">
    <property type="protein sequence ID" value="MRW98042.1"/>
    <property type="molecule type" value="Genomic_DNA"/>
</dbReference>
<keyword evidence="1" id="KW-0812">Transmembrane</keyword>
<dbReference type="Proteomes" id="UP000443423">
    <property type="component" value="Unassembled WGS sequence"/>
</dbReference>
<name>A0A6A8GBK0_9EURY</name>
<organism evidence="2 3">
    <name type="scientific">Haloferax marinum</name>
    <dbReference type="NCBI Taxonomy" id="2666143"/>
    <lineage>
        <taxon>Archaea</taxon>
        <taxon>Methanobacteriati</taxon>
        <taxon>Methanobacteriota</taxon>
        <taxon>Stenosarchaea group</taxon>
        <taxon>Halobacteria</taxon>
        <taxon>Halobacteriales</taxon>
        <taxon>Haloferacaceae</taxon>
        <taxon>Haloferax</taxon>
    </lineage>
</organism>
<proteinExistence type="predicted"/>
<sequence length="160" mass="16925">MTLGLRLIQFGGRPPRDTRAQTGLDFVVGVGLFLLVLGFLVQFVPGMIAPYSDDAELPVVAERVATQLTEVHLGSSTAPGELDATDTVAFFTGSNPNSLLAELEDDGYSVNVTAEGNVVGAPTNPLTVGETPPQDGSVAVVRRVVSIEGEDVLFTVRVWR</sequence>
<dbReference type="InterPro" id="IPR056613">
    <property type="entry name" value="DUF7287"/>
</dbReference>
<accession>A0A6A8GBK0</accession>
<dbReference type="OrthoDB" id="380659at2157"/>
<protein>
    <submittedName>
        <fullName evidence="2">Uncharacterized protein</fullName>
    </submittedName>
</protein>
<evidence type="ECO:0000313" key="2">
    <source>
        <dbReference type="EMBL" id="MRW98042.1"/>
    </source>
</evidence>
<keyword evidence="1" id="KW-1133">Transmembrane helix</keyword>
<dbReference type="RefSeq" id="WP_151114034.1">
    <property type="nucleotide sequence ID" value="NZ_WKJQ01000002.1"/>
</dbReference>
<reference evidence="2 3" key="1">
    <citation type="submission" date="2019-11" db="EMBL/GenBank/DDBJ databases">
        <title>Whole genome sequence of Haloferax sp. MBLA0078.</title>
        <authorList>
            <person name="Seo M.-J."/>
            <person name="Cho E.-S."/>
        </authorList>
    </citation>
    <scope>NUCLEOTIDE SEQUENCE [LARGE SCALE GENOMIC DNA]</scope>
    <source>
        <strain evidence="2 3">MBLA0078</strain>
    </source>
</reference>
<evidence type="ECO:0000313" key="3">
    <source>
        <dbReference type="Proteomes" id="UP000443423"/>
    </source>
</evidence>